<proteinExistence type="predicted"/>
<dbReference type="RefSeq" id="WP_020282270.1">
    <property type="nucleotide sequence ID" value="NZ_CP015630.1"/>
</dbReference>
<sequence length="249" mass="27888">MKGSSLVMGVVSYNLEGIAKDNSVEQSLSVRGHSSNNECAQQSFNISFNISSKDRAYYALKTRVGSYKEELKDAHNHFDLGKLLLNIPFKKISPDFIASDKQDKVYAGLGYDADVIKQLGRVLSKLDFNGPYFINTDASIAHNLLVILNSITDYIRTVVNYYLSDENLSQIRATKNESKINEINTNLEEFINISKDCMSKVKLQITFLESRMTREAVLSGIKEIVDYEGEIGRAVSLMSTIAVTIWSLC</sequence>
<geneLocation type="plasmid" evidence="1 2">
    <name>lp159</name>
</geneLocation>
<accession>A0A172XCU1</accession>
<dbReference type="EMBL" id="CP015630">
    <property type="protein sequence ID" value="ANF34379.1"/>
    <property type="molecule type" value="Genomic_DNA"/>
</dbReference>
<evidence type="ECO:0000313" key="1">
    <source>
        <dbReference type="EMBL" id="ANF34379.1"/>
    </source>
</evidence>
<organism evidence="1 2">
    <name type="scientific">Borrelia turicatae</name>
    <dbReference type="NCBI Taxonomy" id="142"/>
    <lineage>
        <taxon>Bacteria</taxon>
        <taxon>Pseudomonadati</taxon>
        <taxon>Spirochaetota</taxon>
        <taxon>Spirochaetia</taxon>
        <taxon>Spirochaetales</taxon>
        <taxon>Borreliaceae</taxon>
        <taxon>Borrelia</taxon>
    </lineage>
</organism>
<dbReference type="Proteomes" id="UP000264231">
    <property type="component" value="Plasmid lp159"/>
</dbReference>
<protein>
    <submittedName>
        <fullName evidence="1">Uncharacterized protein</fullName>
    </submittedName>
</protein>
<dbReference type="Gene3D" id="1.10.3160.10">
    <property type="entry name" value="Bbcrasp-1"/>
    <property type="match status" value="1"/>
</dbReference>
<evidence type="ECO:0000313" key="2">
    <source>
        <dbReference type="Proteomes" id="UP000264231"/>
    </source>
</evidence>
<dbReference type="AlphaFoldDB" id="A0A172XCU1"/>
<keyword evidence="1" id="KW-0614">Plasmid</keyword>
<gene>
    <name evidence="1" type="ORF">A7978_04525</name>
</gene>
<reference evidence="1 2" key="1">
    <citation type="submission" date="2016-05" db="EMBL/GenBank/DDBJ databases">
        <title>Chromosome and linear plasmid sequence of a 2015 human isolate of tick-borne relapsing fever spirochete, Borrelia turicatae.</title>
        <authorList>
            <person name="Kingry L.C."/>
            <person name="Dhwani B."/>
            <person name="Replogle A."/>
            <person name="Sexton C."/>
            <person name="Rowe L."/>
            <person name="Stermole B.M."/>
            <person name="Christensen A.M."/>
            <person name="Schriefer M.E."/>
        </authorList>
    </citation>
    <scope>NUCLEOTIDE SEQUENCE [LARGE SCALE GENOMIC DNA]</scope>
    <source>
        <strain evidence="1 2">BTE5EL</strain>
        <plasmid evidence="1 2">lp159</plasmid>
    </source>
</reference>
<name>A0A172XCU1_BORTU</name>